<accession>A0A379YFH7</accession>
<proteinExistence type="predicted"/>
<gene>
    <name evidence="1" type="ORF">NCTC10211_01671</name>
</gene>
<reference evidence="1 2" key="1">
    <citation type="submission" date="2018-06" db="EMBL/GenBank/DDBJ databases">
        <authorList>
            <consortium name="Pathogen Informatics"/>
            <person name="Doyle S."/>
        </authorList>
    </citation>
    <scope>NUCLEOTIDE SEQUENCE [LARGE SCALE GENOMIC DNA]</scope>
    <source>
        <strain evidence="1 2">NCTC10211</strain>
    </source>
</reference>
<protein>
    <submittedName>
        <fullName evidence="1">Uncharacterized protein</fullName>
    </submittedName>
</protein>
<dbReference type="EMBL" id="UGYK01000002">
    <property type="protein sequence ID" value="SUI44290.1"/>
    <property type="molecule type" value="Genomic_DNA"/>
</dbReference>
<evidence type="ECO:0000313" key="1">
    <source>
        <dbReference type="EMBL" id="SUI44290.1"/>
    </source>
</evidence>
<sequence length="142" mass="15429">MNGICTASNASRNATLVCVNAAGFIRMKSVLPRALMDAIDQLMLGVGLQMAQGNIQCGCLVFQSVNNLCQRRAAVLLRLTRPQQIEIGAVQKQNVKLIRHCAGISGNKTIIVENNPMLPICHLLRGKFTLRTETRSGIITIS</sequence>
<name>A0A379YFH7_SERMA</name>
<evidence type="ECO:0000313" key="2">
    <source>
        <dbReference type="Proteomes" id="UP000254765"/>
    </source>
</evidence>
<dbReference type="AlphaFoldDB" id="A0A379YFH7"/>
<dbReference type="Proteomes" id="UP000254765">
    <property type="component" value="Unassembled WGS sequence"/>
</dbReference>
<organism evidence="1 2">
    <name type="scientific">Serratia marcescens</name>
    <dbReference type="NCBI Taxonomy" id="615"/>
    <lineage>
        <taxon>Bacteria</taxon>
        <taxon>Pseudomonadati</taxon>
        <taxon>Pseudomonadota</taxon>
        <taxon>Gammaproteobacteria</taxon>
        <taxon>Enterobacterales</taxon>
        <taxon>Yersiniaceae</taxon>
        <taxon>Serratia</taxon>
    </lineage>
</organism>